<dbReference type="InterPro" id="IPR027417">
    <property type="entry name" value="P-loop_NTPase"/>
</dbReference>
<evidence type="ECO:0000313" key="4">
    <source>
        <dbReference type="EMBL" id="AIE97006.1"/>
    </source>
</evidence>
<feature type="compositionally biased region" description="Polar residues" evidence="2">
    <location>
        <begin position="494"/>
        <end position="504"/>
    </location>
</feature>
<dbReference type="CDD" id="cd00009">
    <property type="entry name" value="AAA"/>
    <property type="match status" value="1"/>
</dbReference>
<dbReference type="EMBL" id="KF900495">
    <property type="protein sequence ID" value="AIE97006.1"/>
    <property type="molecule type" value="Genomic_DNA"/>
</dbReference>
<dbReference type="SUPFAM" id="SSF52540">
    <property type="entry name" value="P-loop containing nucleoside triphosphate hydrolases"/>
    <property type="match status" value="1"/>
</dbReference>
<evidence type="ECO:0000259" key="3">
    <source>
        <dbReference type="SMART" id="SM00382"/>
    </source>
</evidence>
<evidence type="ECO:0000256" key="1">
    <source>
        <dbReference type="ARBA" id="ARBA00022705"/>
    </source>
</evidence>
<keyword evidence="1" id="KW-0235">DNA replication</keyword>
<dbReference type="Gene3D" id="3.40.50.300">
    <property type="entry name" value="P-loop containing nucleotide triphosphate hydrolases"/>
    <property type="match status" value="1"/>
</dbReference>
<accession>A0A075G591</accession>
<evidence type="ECO:0000256" key="2">
    <source>
        <dbReference type="SAM" id="MobiDB-lite"/>
    </source>
</evidence>
<name>A0A075G591_9EURY</name>
<dbReference type="InterPro" id="IPR003593">
    <property type="entry name" value="AAA+_ATPase"/>
</dbReference>
<dbReference type="GO" id="GO:0016887">
    <property type="term" value="F:ATP hydrolysis activity"/>
    <property type="evidence" value="ECO:0007669"/>
    <property type="project" value="InterPro"/>
</dbReference>
<dbReference type="AlphaFoldDB" id="A0A075G591"/>
<dbReference type="GO" id="GO:0006260">
    <property type="term" value="P:DNA replication"/>
    <property type="evidence" value="ECO:0007669"/>
    <property type="project" value="UniProtKB-KW"/>
</dbReference>
<dbReference type="Pfam" id="PF00004">
    <property type="entry name" value="AAA"/>
    <property type="match status" value="1"/>
</dbReference>
<dbReference type="Gene3D" id="1.10.8.60">
    <property type="match status" value="1"/>
</dbReference>
<organism evidence="4">
    <name type="scientific">uncultured marine group II/III euryarchaeote AD1000_88_H01</name>
    <dbReference type="NCBI Taxonomy" id="1457823"/>
    <lineage>
        <taxon>Archaea</taxon>
        <taxon>Methanobacteriati</taxon>
        <taxon>Methanobacteriota</taxon>
        <taxon>environmental samples</taxon>
    </lineage>
</organism>
<feature type="region of interest" description="Disordered" evidence="2">
    <location>
        <begin position="473"/>
        <end position="504"/>
    </location>
</feature>
<sequence>MVEVGSKHDWTERYRPNTLSGLEGNEDRIKRVRQWLDRWASGSVPKKKGLLLSGPPGVGKTTLALAVAEDRGWTVIELNASEQRNASAIRGSATRGSQHISLDQFSSEGPSSGRTLILLDEVDHLSGGFARVSEKRIERALEPTEDDSIVLRGDSGGKAELLNLLSSTQQPVIMTCNDPMRLWGSGSGWRRNRDRLLRLAENVIFQRVGGAGLRRVAHKVLDAEGMSIDPESLDALIGGNPGDIRALVKDLQSLSSTKRGHITLSAVRSLSEVAVRDAHVDVFKAMRQVYGNRSGSQARRILMNSDKDPDEMIAWFAWNNQSVMDQRGLAAISPAMCRSDSSLATKYTNRAFRSWYWGAALPAQAAVAYSPSTGGSDAYIGYPDFLRRGSESWRTGHLVERLSELLESSRSSVREDLWPNLLAVHDRQLGGDSSDFSVAIRLGLSAEDHLALHGMPKSHRDAKNIIVAFEEVRGNQEDKGAEGSGGGESGDALNGTQFTLDGFD</sequence>
<dbReference type="PANTHER" id="PTHR23389:SF6">
    <property type="entry name" value="REPLICATION FACTOR C SUBUNIT 1"/>
    <property type="match status" value="1"/>
</dbReference>
<dbReference type="GO" id="GO:0005524">
    <property type="term" value="F:ATP binding"/>
    <property type="evidence" value="ECO:0007669"/>
    <property type="project" value="InterPro"/>
</dbReference>
<reference evidence="4" key="1">
    <citation type="journal article" date="2014" name="Genome Biol. Evol.">
        <title>Pangenome evidence for extensive interdomain horizontal transfer affecting lineage core and shell genes in uncultured planktonic thaumarchaeota and euryarchaeota.</title>
        <authorList>
            <person name="Deschamps P."/>
            <person name="Zivanovic Y."/>
            <person name="Moreira D."/>
            <person name="Rodriguez-Valera F."/>
            <person name="Lopez-Garcia P."/>
        </authorList>
    </citation>
    <scope>NUCLEOTIDE SEQUENCE</scope>
</reference>
<dbReference type="PANTHER" id="PTHR23389">
    <property type="entry name" value="CHROMOSOME TRANSMISSION FIDELITY FACTOR 18"/>
    <property type="match status" value="1"/>
</dbReference>
<dbReference type="SMART" id="SM00382">
    <property type="entry name" value="AAA"/>
    <property type="match status" value="1"/>
</dbReference>
<protein>
    <submittedName>
        <fullName evidence="4">ATPase AAA (RfcL)</fullName>
    </submittedName>
</protein>
<gene>
    <name evidence="4" type="primary">rfcL</name>
</gene>
<proteinExistence type="predicted"/>
<dbReference type="InterPro" id="IPR003959">
    <property type="entry name" value="ATPase_AAA_core"/>
</dbReference>
<feature type="domain" description="AAA+ ATPase" evidence="3">
    <location>
        <begin position="46"/>
        <end position="209"/>
    </location>
</feature>